<organism evidence="5 6">
    <name type="scientific">Fluviicoccus keumensis</name>
    <dbReference type="NCBI Taxonomy" id="1435465"/>
    <lineage>
        <taxon>Bacteria</taxon>
        <taxon>Pseudomonadati</taxon>
        <taxon>Pseudomonadota</taxon>
        <taxon>Gammaproteobacteria</taxon>
        <taxon>Moraxellales</taxon>
        <taxon>Moraxellaceae</taxon>
        <taxon>Fluviicoccus</taxon>
    </lineage>
</organism>
<evidence type="ECO:0000259" key="4">
    <source>
        <dbReference type="PROSITE" id="PS01124"/>
    </source>
</evidence>
<dbReference type="SMART" id="SM00342">
    <property type="entry name" value="HTH_ARAC"/>
    <property type="match status" value="1"/>
</dbReference>
<proteinExistence type="predicted"/>
<comment type="caution">
    <text evidence="5">The sequence shown here is derived from an EMBL/GenBank/DDBJ whole genome shotgun (WGS) entry which is preliminary data.</text>
</comment>
<reference evidence="5 6" key="1">
    <citation type="submission" date="2019-02" db="EMBL/GenBank/DDBJ databases">
        <title>Genomic Encyclopedia of Type Strains, Phase IV (KMG-IV): sequencing the most valuable type-strain genomes for metagenomic binning, comparative biology and taxonomic classification.</title>
        <authorList>
            <person name="Goeker M."/>
        </authorList>
    </citation>
    <scope>NUCLEOTIDE SEQUENCE [LARGE SCALE GENOMIC DNA]</scope>
    <source>
        <strain evidence="5 6">DSM 105135</strain>
    </source>
</reference>
<sequence length="247" mass="26978">MPIDWKGDIVFSDSVAIFRGHVGENKAHGHWASQLTIALDGDLAFETTAGWMQAKAVYLTSRTRHRLQPGPLVCSIYFDPLCGSILKALDNPAPPAWLALSRDELPPPLASLSADTDLRALLNSEVLATSDRTLAGDERFKAVIEAIKAGLGDGEDIDRKRLAAVANLSPTRFSHWFVEHAGVPVRSYKKWLKLRVAMDALLNGTSPVEAAMDAGFSDLAHMCRAFAESFGLTYLDALKALQQSTRY</sequence>
<keyword evidence="1" id="KW-0805">Transcription regulation</keyword>
<feature type="domain" description="HTH araC/xylS-type" evidence="4">
    <location>
        <begin position="141"/>
        <end position="240"/>
    </location>
</feature>
<dbReference type="PROSITE" id="PS01124">
    <property type="entry name" value="HTH_ARAC_FAMILY_2"/>
    <property type="match status" value="1"/>
</dbReference>
<dbReference type="GO" id="GO:0043565">
    <property type="term" value="F:sequence-specific DNA binding"/>
    <property type="evidence" value="ECO:0007669"/>
    <property type="project" value="InterPro"/>
</dbReference>
<dbReference type="GO" id="GO:0003700">
    <property type="term" value="F:DNA-binding transcription factor activity"/>
    <property type="evidence" value="ECO:0007669"/>
    <property type="project" value="InterPro"/>
</dbReference>
<dbReference type="Proteomes" id="UP000292423">
    <property type="component" value="Unassembled WGS sequence"/>
</dbReference>
<dbReference type="PANTHER" id="PTHR46796">
    <property type="entry name" value="HTH-TYPE TRANSCRIPTIONAL ACTIVATOR RHAS-RELATED"/>
    <property type="match status" value="1"/>
</dbReference>
<evidence type="ECO:0000313" key="5">
    <source>
        <dbReference type="EMBL" id="RZU47925.1"/>
    </source>
</evidence>
<dbReference type="PANTHER" id="PTHR46796:SF2">
    <property type="entry name" value="TRANSCRIPTIONAL REGULATORY PROTEIN"/>
    <property type="match status" value="1"/>
</dbReference>
<keyword evidence="2 5" id="KW-0238">DNA-binding</keyword>
<keyword evidence="6" id="KW-1185">Reference proteome</keyword>
<keyword evidence="3" id="KW-0804">Transcription</keyword>
<dbReference type="EMBL" id="SHKX01000010">
    <property type="protein sequence ID" value="RZU47925.1"/>
    <property type="molecule type" value="Genomic_DNA"/>
</dbReference>
<protein>
    <submittedName>
        <fullName evidence="5">AraC-like DNA-binding protein</fullName>
    </submittedName>
</protein>
<dbReference type="Gene3D" id="1.10.10.60">
    <property type="entry name" value="Homeodomain-like"/>
    <property type="match status" value="1"/>
</dbReference>
<name>A0A4Q7ZD37_9GAMM</name>
<dbReference type="Pfam" id="PF12833">
    <property type="entry name" value="HTH_18"/>
    <property type="match status" value="1"/>
</dbReference>
<accession>A0A4Q7ZD37</accession>
<evidence type="ECO:0000256" key="3">
    <source>
        <dbReference type="ARBA" id="ARBA00023163"/>
    </source>
</evidence>
<dbReference type="InterPro" id="IPR018060">
    <property type="entry name" value="HTH_AraC"/>
</dbReference>
<dbReference type="AlphaFoldDB" id="A0A4Q7ZD37"/>
<dbReference type="RefSeq" id="WP_130411132.1">
    <property type="nucleotide sequence ID" value="NZ_SHKX01000010.1"/>
</dbReference>
<gene>
    <name evidence="5" type="ORF">EV700_0893</name>
</gene>
<dbReference type="OrthoDB" id="5295226at2"/>
<dbReference type="InterPro" id="IPR050204">
    <property type="entry name" value="AraC_XylS_family_regulators"/>
</dbReference>
<evidence type="ECO:0000313" key="6">
    <source>
        <dbReference type="Proteomes" id="UP000292423"/>
    </source>
</evidence>
<evidence type="ECO:0000256" key="2">
    <source>
        <dbReference type="ARBA" id="ARBA00023125"/>
    </source>
</evidence>
<evidence type="ECO:0000256" key="1">
    <source>
        <dbReference type="ARBA" id="ARBA00023015"/>
    </source>
</evidence>